<keyword evidence="12" id="KW-0808">Transferase</keyword>
<dbReference type="SUPFAM" id="SSF55874">
    <property type="entry name" value="ATPase domain of HSP90 chaperone/DNA topoisomerase II/histidine kinase"/>
    <property type="match status" value="1"/>
</dbReference>
<dbReference type="GO" id="GO:0000155">
    <property type="term" value="F:phosphorelay sensor kinase activity"/>
    <property type="evidence" value="ECO:0007669"/>
    <property type="project" value="InterPro"/>
</dbReference>
<dbReference type="InterPro" id="IPR011006">
    <property type="entry name" value="CheY-like_superfamily"/>
</dbReference>
<dbReference type="InterPro" id="IPR020449">
    <property type="entry name" value="Tscrpt_reg_AraC-type_HTH"/>
</dbReference>
<keyword evidence="3 7" id="KW-0597">Phosphoprotein</keyword>
<sequence>MDIRKIICLLFCFSAFLLKSAFAIDISRYRFHVMPETFYYGGIQSITKDSLGRIWYTGPDAVFMYDGNSFYQLNELASLSNPKVKWAYGSLVTDKKGGLFLATNHGLLRFNYEQFNFDLILPGKIRSICLHDDGSVYMLSGDSLLKYNQQNKAVKKIKLPTSKYFNSVISLKGNIYLSQENLLYRFDTKTSRFNIFADLGKTSYVVNDAVAYQGDYYFLTQRGGIFITDAKGTVKKNIPIVAGGNQATMAKKIFIDQVGMMWIATQSGLLFYDPRTETSKLLKMNLNDAFSLPNNSIWTIYGDPDQGAWIGTYGGKIAYCSLYDAYVRYFTPSPGGLNHPVVSGFQEDDLGNVWIATEGGGLNYWNRKEDTFRHFTKGEANSISSNMVKRLKFDPERKHLFISSFNGGISAYEMATGRFSNLNIRSPESKLPLTVYDFVRDAEGTWWMTDPDKTFFHRKKNQPASATEIVKLIALNGQPLDVEIEAISLDQQQHLRVVSHQGLYIADPQTLKVLRHYVIKNGPYAVNHLCSYYEASNGDLWLGTSGRGVNILKRDGRYLNFNGANGFPPKIVFGILEDDASGNIWFSTNEGLYFFDQKNQKFEKARFYKANSCGSFYLRSAYKTKNGEMLFGGTNGFLLFDPQYLNKNLQKPKVFFTGLLINNQQVSNISKDSPLVKDISTLSNQENGRISLSSNQSNIEIRFSSNSYLSADKNQFSYRMVGLSDKWLKINTSQHAVQFFNLPSGDYTFEIKASNNDGLWGSEVSKLYFHVNPPFFLSWWAYSIYTLIVLGLLFFIMRYFTNKKVFKERLALEAMKEQNMRDLNQARTDFFTNISHDLKTPLTLVLEPLKQLKETVQKNDHANGNMQLIEKNVARIQRTISQLLRFREIESQKITLNPQVGDFISFVHDVFGLFELYANKKEIETNITAHEDHLYVAFDYDIIEKILTNLFSNALKYTSNKGYVGVRIYQSTMEEKLRVDVMPDHQDREYISVEVLNTSIGFSEAQIATLFTSFNRLSSYRPTFEESSGLGLAIVKELVDAIEGKIWMVNKTNKVSFTMMLPLKKETGSGDIQSSVYDYTISEIDDILLEAEEPDHTLKNARKATSILLIDDDPDLRNYLERRLSEKYNVYMASDGMEGIIKAEKIYPQLIITDLVMPNTNGFEVCSHLRQNFKTSHIPIVMISGMGDVHQNKTKALEHGATVFIDKPFEVEYLIQQIDTILKNQQEMREMYSKRLVVDPANVTITSMDEELLIKAMKFIEQNMANPNYSVDDFVSDMNTGRTILYQKINDIVGMSIKEFILNIRLKRSAYLLEHADLTVAEVAYQTGFNNAKYFSVCFKKQFETSPSEYKKRYSTESNTM</sequence>
<evidence type="ECO:0000256" key="2">
    <source>
        <dbReference type="ARBA" id="ARBA00012438"/>
    </source>
</evidence>
<keyword evidence="4" id="KW-0805">Transcription regulation</keyword>
<keyword evidence="8" id="KW-0472">Membrane</keyword>
<dbReference type="EMBL" id="LMZQ01000033">
    <property type="protein sequence ID" value="KRT13735.1"/>
    <property type="molecule type" value="Genomic_DNA"/>
</dbReference>
<evidence type="ECO:0000259" key="9">
    <source>
        <dbReference type="PROSITE" id="PS01124"/>
    </source>
</evidence>
<dbReference type="Gene3D" id="2.130.10.10">
    <property type="entry name" value="YVTN repeat-like/Quinoprotein amine dehydrogenase"/>
    <property type="match status" value="2"/>
</dbReference>
<evidence type="ECO:0000313" key="13">
    <source>
        <dbReference type="Proteomes" id="UP000051950"/>
    </source>
</evidence>
<dbReference type="InterPro" id="IPR013783">
    <property type="entry name" value="Ig-like_fold"/>
</dbReference>
<dbReference type="SUPFAM" id="SSF101898">
    <property type="entry name" value="NHL repeat"/>
    <property type="match status" value="1"/>
</dbReference>
<dbReference type="Gene3D" id="2.60.40.10">
    <property type="entry name" value="Immunoglobulins"/>
    <property type="match status" value="1"/>
</dbReference>
<dbReference type="STRING" id="687842.ASU31_22940"/>
<dbReference type="InterPro" id="IPR011110">
    <property type="entry name" value="Reg_prop"/>
</dbReference>
<dbReference type="InterPro" id="IPR003661">
    <property type="entry name" value="HisK_dim/P_dom"/>
</dbReference>
<feature type="domain" description="HTH araC/xylS-type" evidence="9">
    <location>
        <begin position="1254"/>
        <end position="1353"/>
    </location>
</feature>
<dbReference type="InterPro" id="IPR015943">
    <property type="entry name" value="WD40/YVTN_repeat-like_dom_sf"/>
</dbReference>
<feature type="domain" description="Response regulatory" evidence="11">
    <location>
        <begin position="1106"/>
        <end position="1222"/>
    </location>
</feature>
<protein>
    <recommendedName>
        <fullName evidence="2">histidine kinase</fullName>
        <ecNumber evidence="2">2.7.13.3</ecNumber>
    </recommendedName>
</protein>
<evidence type="ECO:0000256" key="3">
    <source>
        <dbReference type="ARBA" id="ARBA00022553"/>
    </source>
</evidence>
<dbReference type="Pfam" id="PF00512">
    <property type="entry name" value="HisKA"/>
    <property type="match status" value="1"/>
</dbReference>
<dbReference type="GO" id="GO:0043565">
    <property type="term" value="F:sequence-specific DNA binding"/>
    <property type="evidence" value="ECO:0007669"/>
    <property type="project" value="InterPro"/>
</dbReference>
<dbReference type="PROSITE" id="PS00041">
    <property type="entry name" value="HTH_ARAC_FAMILY_1"/>
    <property type="match status" value="1"/>
</dbReference>
<reference evidence="12 13" key="1">
    <citation type="submission" date="2015-11" db="EMBL/GenBank/DDBJ databases">
        <title>Sequence of Pedobacter ginsenosidimutans.</title>
        <authorList>
            <person name="Carson E."/>
            <person name="Keyser V."/>
            <person name="Newman J."/>
            <person name="Miller J."/>
        </authorList>
    </citation>
    <scope>NUCLEOTIDE SEQUENCE [LARGE SCALE GENOMIC DNA]</scope>
    <source>
        <strain evidence="12 13">KACC 14530</strain>
    </source>
</reference>
<evidence type="ECO:0000256" key="8">
    <source>
        <dbReference type="SAM" id="Phobius"/>
    </source>
</evidence>
<feature type="domain" description="Histidine kinase" evidence="10">
    <location>
        <begin position="833"/>
        <end position="1065"/>
    </location>
</feature>
<keyword evidence="12" id="KW-0418">Kinase</keyword>
<dbReference type="Pfam" id="PF02518">
    <property type="entry name" value="HATPase_c"/>
    <property type="match status" value="1"/>
</dbReference>
<dbReference type="Pfam" id="PF07495">
    <property type="entry name" value="Y_Y_Y"/>
    <property type="match status" value="1"/>
</dbReference>
<comment type="caution">
    <text evidence="12">The sequence shown here is derived from an EMBL/GenBank/DDBJ whole genome shotgun (WGS) entry which is preliminary data.</text>
</comment>
<gene>
    <name evidence="12" type="ORF">ASU31_22940</name>
</gene>
<dbReference type="Pfam" id="PF12833">
    <property type="entry name" value="HTH_18"/>
    <property type="match status" value="1"/>
</dbReference>
<dbReference type="InterPro" id="IPR018060">
    <property type="entry name" value="HTH_AraC"/>
</dbReference>
<dbReference type="SMART" id="SM00387">
    <property type="entry name" value="HATPase_c"/>
    <property type="match status" value="1"/>
</dbReference>
<name>A0A0T5VIR3_9SPHI</name>
<dbReference type="SUPFAM" id="SSF47384">
    <property type="entry name" value="Homodimeric domain of signal transducing histidine kinase"/>
    <property type="match status" value="1"/>
</dbReference>
<keyword evidence="8" id="KW-1133">Transmembrane helix</keyword>
<dbReference type="Gene3D" id="3.40.50.2300">
    <property type="match status" value="1"/>
</dbReference>
<evidence type="ECO:0000259" key="11">
    <source>
        <dbReference type="PROSITE" id="PS50110"/>
    </source>
</evidence>
<proteinExistence type="predicted"/>
<evidence type="ECO:0000256" key="6">
    <source>
        <dbReference type="ARBA" id="ARBA00023163"/>
    </source>
</evidence>
<feature type="modified residue" description="4-aspartylphosphate" evidence="7">
    <location>
        <position position="1154"/>
    </location>
</feature>
<keyword evidence="5" id="KW-0238">DNA-binding</keyword>
<dbReference type="SMART" id="SM00342">
    <property type="entry name" value="HTH_ARAC"/>
    <property type="match status" value="1"/>
</dbReference>
<dbReference type="Pfam" id="PF00072">
    <property type="entry name" value="Response_reg"/>
    <property type="match status" value="1"/>
</dbReference>
<evidence type="ECO:0000256" key="5">
    <source>
        <dbReference type="ARBA" id="ARBA00023125"/>
    </source>
</evidence>
<dbReference type="PANTHER" id="PTHR43547">
    <property type="entry name" value="TWO-COMPONENT HISTIDINE KINASE"/>
    <property type="match status" value="1"/>
</dbReference>
<comment type="catalytic activity">
    <reaction evidence="1">
        <text>ATP + protein L-histidine = ADP + protein N-phospho-L-histidine.</text>
        <dbReference type="EC" id="2.7.13.3"/>
    </reaction>
</comment>
<dbReference type="InterPro" id="IPR036097">
    <property type="entry name" value="HisK_dim/P_sf"/>
</dbReference>
<dbReference type="SMART" id="SM00448">
    <property type="entry name" value="REC"/>
    <property type="match status" value="1"/>
</dbReference>
<dbReference type="InterPro" id="IPR009057">
    <property type="entry name" value="Homeodomain-like_sf"/>
</dbReference>
<dbReference type="Gene3D" id="1.10.10.60">
    <property type="entry name" value="Homeodomain-like"/>
    <property type="match status" value="1"/>
</dbReference>
<dbReference type="PRINTS" id="PR00032">
    <property type="entry name" value="HTHARAC"/>
</dbReference>
<dbReference type="CDD" id="cd00082">
    <property type="entry name" value="HisKA"/>
    <property type="match status" value="1"/>
</dbReference>
<evidence type="ECO:0000256" key="7">
    <source>
        <dbReference type="PROSITE-ProRule" id="PRU00169"/>
    </source>
</evidence>
<dbReference type="SUPFAM" id="SSF46689">
    <property type="entry name" value="Homeodomain-like"/>
    <property type="match status" value="1"/>
</dbReference>
<dbReference type="Gene3D" id="1.10.287.130">
    <property type="match status" value="1"/>
</dbReference>
<dbReference type="SUPFAM" id="SSF52172">
    <property type="entry name" value="CheY-like"/>
    <property type="match status" value="1"/>
</dbReference>
<dbReference type="Proteomes" id="UP000051950">
    <property type="component" value="Unassembled WGS sequence"/>
</dbReference>
<organism evidence="12 13">
    <name type="scientific">Pedobacter ginsenosidimutans</name>
    <dbReference type="NCBI Taxonomy" id="687842"/>
    <lineage>
        <taxon>Bacteria</taxon>
        <taxon>Pseudomonadati</taxon>
        <taxon>Bacteroidota</taxon>
        <taxon>Sphingobacteriia</taxon>
        <taxon>Sphingobacteriales</taxon>
        <taxon>Sphingobacteriaceae</taxon>
        <taxon>Pedobacter</taxon>
    </lineage>
</organism>
<dbReference type="PROSITE" id="PS50109">
    <property type="entry name" value="HIS_KIN"/>
    <property type="match status" value="1"/>
</dbReference>
<keyword evidence="6" id="KW-0804">Transcription</keyword>
<dbReference type="PANTHER" id="PTHR43547:SF2">
    <property type="entry name" value="HYBRID SIGNAL TRANSDUCTION HISTIDINE KINASE C"/>
    <property type="match status" value="1"/>
</dbReference>
<dbReference type="InterPro" id="IPR036890">
    <property type="entry name" value="HATPase_C_sf"/>
</dbReference>
<dbReference type="Pfam" id="PF07494">
    <property type="entry name" value="Reg_prop"/>
    <property type="match status" value="1"/>
</dbReference>
<dbReference type="InterPro" id="IPR011123">
    <property type="entry name" value="Y_Y_Y"/>
</dbReference>
<evidence type="ECO:0000256" key="1">
    <source>
        <dbReference type="ARBA" id="ARBA00000085"/>
    </source>
</evidence>
<evidence type="ECO:0000313" key="12">
    <source>
        <dbReference type="EMBL" id="KRT13735.1"/>
    </source>
</evidence>
<dbReference type="EC" id="2.7.13.3" evidence="2"/>
<dbReference type="InterPro" id="IPR005467">
    <property type="entry name" value="His_kinase_dom"/>
</dbReference>
<keyword evidence="8" id="KW-0812">Transmembrane</keyword>
<dbReference type="PROSITE" id="PS01124">
    <property type="entry name" value="HTH_ARAC_FAMILY_2"/>
    <property type="match status" value="1"/>
</dbReference>
<dbReference type="InterPro" id="IPR001789">
    <property type="entry name" value="Sig_transdc_resp-reg_receiver"/>
</dbReference>
<dbReference type="InterPro" id="IPR018062">
    <property type="entry name" value="HTH_AraC-typ_CS"/>
</dbReference>
<evidence type="ECO:0000259" key="10">
    <source>
        <dbReference type="PROSITE" id="PS50109"/>
    </source>
</evidence>
<dbReference type="SMART" id="SM00388">
    <property type="entry name" value="HisKA"/>
    <property type="match status" value="1"/>
</dbReference>
<keyword evidence="13" id="KW-1185">Reference proteome</keyword>
<dbReference type="Gene3D" id="3.30.565.10">
    <property type="entry name" value="Histidine kinase-like ATPase, C-terminal domain"/>
    <property type="match status" value="1"/>
</dbReference>
<dbReference type="InterPro" id="IPR003594">
    <property type="entry name" value="HATPase_dom"/>
</dbReference>
<dbReference type="GO" id="GO:0003700">
    <property type="term" value="F:DNA-binding transcription factor activity"/>
    <property type="evidence" value="ECO:0007669"/>
    <property type="project" value="InterPro"/>
</dbReference>
<accession>A0A0T5VIR3</accession>
<dbReference type="PROSITE" id="PS50110">
    <property type="entry name" value="RESPONSE_REGULATORY"/>
    <property type="match status" value="1"/>
</dbReference>
<feature type="transmembrane region" description="Helical" evidence="8">
    <location>
        <begin position="779"/>
        <end position="800"/>
    </location>
</feature>
<evidence type="ECO:0000256" key="4">
    <source>
        <dbReference type="ARBA" id="ARBA00023015"/>
    </source>
</evidence>
<dbReference type="SUPFAM" id="SSF63829">
    <property type="entry name" value="Calcium-dependent phosphotriesterase"/>
    <property type="match status" value="2"/>
</dbReference>